<feature type="domain" description="Aminopeptidase P N-terminal" evidence="6">
    <location>
        <begin position="2"/>
        <end position="138"/>
    </location>
</feature>
<proteinExistence type="inferred from homology"/>
<dbReference type="SUPFAM" id="SSF55920">
    <property type="entry name" value="Creatinase/aminopeptidase"/>
    <property type="match status" value="1"/>
</dbReference>
<evidence type="ECO:0000313" key="8">
    <source>
        <dbReference type="Proteomes" id="UP000179807"/>
    </source>
</evidence>
<sequence length="443" mass="50120">MMNGSSFKKHRNKIIDILQNNDLSESLIFMPSPSEPKEEFTESELPFLQEGIFFWLTGWDKPSSSLIIDVKNRHSILITPHYDEEYEIWYGKAPSNDEIIEQTGVDEVLQGADTNTVLNNLEKSLHPKHRLLAFPHQPSQTNDDIGTLVCAVSIGRREKFDHEIISLRKASVTTSNALVEVMKNCKPEIPESNLEALFLFHGTLLGGRGLSFPITVASGKHAAHLHYSENKDIAHDGDLVLIDCGLYVDHYAGDVTRTFPVNGKFTEIQKKVYNAMLRAQNSLIECVKPGVTLYELENNLFVHIFEVLRMLKIVKIDEEYNRKVAELFCPHSLSHHIGVSVHDWSFYNGQSLLNVNILDAFTLLPNMVISIEPGIYFNARLLQRHVNNPEYAIVDFARALELADTVCAIRIEDDIRVTPDGREVLSTCPKTVEEIEAIMAQNK</sequence>
<evidence type="ECO:0000256" key="2">
    <source>
        <dbReference type="ARBA" id="ARBA00022723"/>
    </source>
</evidence>
<reference evidence="7" key="1">
    <citation type="submission" date="2016-10" db="EMBL/GenBank/DDBJ databases">
        <authorList>
            <person name="Benchimol M."/>
            <person name="Almeida L.G."/>
            <person name="Vasconcelos A.T."/>
            <person name="Perreira-Neves A."/>
            <person name="Rosa I.A."/>
            <person name="Tasca T."/>
            <person name="Bogo M.R."/>
            <person name="de Souza W."/>
        </authorList>
    </citation>
    <scope>NUCLEOTIDE SEQUENCE [LARGE SCALE GENOMIC DNA]</scope>
    <source>
        <strain evidence="7">K</strain>
    </source>
</reference>
<evidence type="ECO:0000313" key="7">
    <source>
        <dbReference type="EMBL" id="OHT05024.1"/>
    </source>
</evidence>
<dbReference type="InterPro" id="IPR007865">
    <property type="entry name" value="Aminopep_P_N"/>
</dbReference>
<dbReference type="InterPro" id="IPR001131">
    <property type="entry name" value="Peptidase_M24B_aminopep-P_CS"/>
</dbReference>
<name>A0A1J4K2J7_9EUKA</name>
<accession>A0A1J4K2J7</accession>
<dbReference type="InterPro" id="IPR052433">
    <property type="entry name" value="X-Pro_dipept-like"/>
</dbReference>
<evidence type="ECO:0000256" key="3">
    <source>
        <dbReference type="ARBA" id="ARBA00022801"/>
    </source>
</evidence>
<dbReference type="SMART" id="SM01011">
    <property type="entry name" value="AMP_N"/>
    <property type="match status" value="1"/>
</dbReference>
<dbReference type="EMBL" id="MLAK01000772">
    <property type="protein sequence ID" value="OHT05024.1"/>
    <property type="molecule type" value="Genomic_DNA"/>
</dbReference>
<dbReference type="GeneID" id="94840189"/>
<dbReference type="RefSeq" id="XP_068358160.1">
    <property type="nucleotide sequence ID" value="XM_068505485.1"/>
</dbReference>
<keyword evidence="7" id="KW-0645">Protease</keyword>
<keyword evidence="2 5" id="KW-0479">Metal-binding</keyword>
<dbReference type="PANTHER" id="PTHR43226">
    <property type="entry name" value="XAA-PRO AMINOPEPTIDASE 3"/>
    <property type="match status" value="1"/>
</dbReference>
<evidence type="ECO:0000256" key="1">
    <source>
        <dbReference type="ARBA" id="ARBA00001936"/>
    </source>
</evidence>
<dbReference type="Gene3D" id="3.40.350.10">
    <property type="entry name" value="Creatinase/prolidase N-terminal domain"/>
    <property type="match status" value="1"/>
</dbReference>
<dbReference type="InterPro" id="IPR000994">
    <property type="entry name" value="Pept_M24"/>
</dbReference>
<dbReference type="SUPFAM" id="SSF53092">
    <property type="entry name" value="Creatinase/prolidase N-terminal domain"/>
    <property type="match status" value="1"/>
</dbReference>
<dbReference type="OrthoDB" id="4215474at2759"/>
<keyword evidence="3" id="KW-0378">Hydrolase</keyword>
<dbReference type="Gene3D" id="3.90.230.10">
    <property type="entry name" value="Creatinase/methionine aminopeptidase superfamily"/>
    <property type="match status" value="1"/>
</dbReference>
<dbReference type="PANTHER" id="PTHR43226:SF1">
    <property type="entry name" value="XAA-PRO DIPEPTIDASE"/>
    <property type="match status" value="1"/>
</dbReference>
<dbReference type="GO" id="GO:0030145">
    <property type="term" value="F:manganese ion binding"/>
    <property type="evidence" value="ECO:0007669"/>
    <property type="project" value="InterPro"/>
</dbReference>
<dbReference type="Pfam" id="PF00557">
    <property type="entry name" value="Peptidase_M24"/>
    <property type="match status" value="1"/>
</dbReference>
<comment type="cofactor">
    <cofactor evidence="1">
        <name>Mn(2+)</name>
        <dbReference type="ChEBI" id="CHEBI:29035"/>
    </cofactor>
</comment>
<comment type="similarity">
    <text evidence="5">Belongs to the peptidase M24B family.</text>
</comment>
<keyword evidence="7" id="KW-0031">Aminopeptidase</keyword>
<protein>
    <submittedName>
        <fullName evidence="7">Xaa-Pro aminopeptidase</fullName>
    </submittedName>
</protein>
<organism evidence="7 8">
    <name type="scientific">Tritrichomonas foetus</name>
    <dbReference type="NCBI Taxonomy" id="1144522"/>
    <lineage>
        <taxon>Eukaryota</taxon>
        <taxon>Metamonada</taxon>
        <taxon>Parabasalia</taxon>
        <taxon>Tritrichomonadida</taxon>
        <taxon>Tritrichomonadidae</taxon>
        <taxon>Tritrichomonas</taxon>
    </lineage>
</organism>
<dbReference type="AlphaFoldDB" id="A0A1J4K2J7"/>
<evidence type="ECO:0000256" key="4">
    <source>
        <dbReference type="ARBA" id="ARBA00023211"/>
    </source>
</evidence>
<keyword evidence="4" id="KW-0464">Manganese</keyword>
<dbReference type="InterPro" id="IPR036005">
    <property type="entry name" value="Creatinase/aminopeptidase-like"/>
</dbReference>
<evidence type="ECO:0000256" key="5">
    <source>
        <dbReference type="RuleBase" id="RU000590"/>
    </source>
</evidence>
<dbReference type="Pfam" id="PF05195">
    <property type="entry name" value="AMP_N"/>
    <property type="match status" value="1"/>
</dbReference>
<dbReference type="InterPro" id="IPR029149">
    <property type="entry name" value="Creatin/AminoP/Spt16_N"/>
</dbReference>
<keyword evidence="8" id="KW-1185">Reference proteome</keyword>
<dbReference type="VEuPathDB" id="TrichDB:TRFO_27336"/>
<gene>
    <name evidence="7" type="ORF">TRFO_27336</name>
</gene>
<evidence type="ECO:0000259" key="6">
    <source>
        <dbReference type="SMART" id="SM01011"/>
    </source>
</evidence>
<comment type="caution">
    <text evidence="7">The sequence shown here is derived from an EMBL/GenBank/DDBJ whole genome shotgun (WGS) entry which is preliminary data.</text>
</comment>
<dbReference type="PROSITE" id="PS00491">
    <property type="entry name" value="PROLINE_PEPTIDASE"/>
    <property type="match status" value="1"/>
</dbReference>
<dbReference type="GO" id="GO:0006508">
    <property type="term" value="P:proteolysis"/>
    <property type="evidence" value="ECO:0007669"/>
    <property type="project" value="TreeGrafter"/>
</dbReference>
<dbReference type="GO" id="GO:0070006">
    <property type="term" value="F:metalloaminopeptidase activity"/>
    <property type="evidence" value="ECO:0007669"/>
    <property type="project" value="InterPro"/>
</dbReference>
<dbReference type="Proteomes" id="UP000179807">
    <property type="component" value="Unassembled WGS sequence"/>
</dbReference>